<organism evidence="2 3">
    <name type="scientific">Popillia japonica</name>
    <name type="common">Japanese beetle</name>
    <dbReference type="NCBI Taxonomy" id="7064"/>
    <lineage>
        <taxon>Eukaryota</taxon>
        <taxon>Metazoa</taxon>
        <taxon>Ecdysozoa</taxon>
        <taxon>Arthropoda</taxon>
        <taxon>Hexapoda</taxon>
        <taxon>Insecta</taxon>
        <taxon>Pterygota</taxon>
        <taxon>Neoptera</taxon>
        <taxon>Endopterygota</taxon>
        <taxon>Coleoptera</taxon>
        <taxon>Polyphaga</taxon>
        <taxon>Scarabaeiformia</taxon>
        <taxon>Scarabaeidae</taxon>
        <taxon>Rutelinae</taxon>
        <taxon>Popillia</taxon>
    </lineage>
</organism>
<keyword evidence="1" id="KW-0472">Membrane</keyword>
<proteinExistence type="predicted"/>
<dbReference type="Proteomes" id="UP001458880">
    <property type="component" value="Unassembled WGS sequence"/>
</dbReference>
<evidence type="ECO:0000313" key="3">
    <source>
        <dbReference type="Proteomes" id="UP001458880"/>
    </source>
</evidence>
<protein>
    <recommendedName>
        <fullName evidence="4">Gustatory receptor</fullName>
    </recommendedName>
</protein>
<keyword evidence="1" id="KW-1133">Transmembrane helix</keyword>
<evidence type="ECO:0000256" key="1">
    <source>
        <dbReference type="SAM" id="Phobius"/>
    </source>
</evidence>
<feature type="transmembrane region" description="Helical" evidence="1">
    <location>
        <begin position="44"/>
        <end position="66"/>
    </location>
</feature>
<feature type="transmembrane region" description="Helical" evidence="1">
    <location>
        <begin position="326"/>
        <end position="347"/>
    </location>
</feature>
<comment type="caution">
    <text evidence="2">The sequence shown here is derived from an EMBL/GenBank/DDBJ whole genome shotgun (WGS) entry which is preliminary data.</text>
</comment>
<accession>A0AAW1NCT3</accession>
<gene>
    <name evidence="2" type="ORF">QE152_g33</name>
</gene>
<keyword evidence="3" id="KW-1185">Reference proteome</keyword>
<dbReference type="AlphaFoldDB" id="A0AAW1NCT3"/>
<name>A0AAW1NCT3_POPJA</name>
<evidence type="ECO:0008006" key="4">
    <source>
        <dbReference type="Google" id="ProtNLM"/>
    </source>
</evidence>
<evidence type="ECO:0000313" key="2">
    <source>
        <dbReference type="EMBL" id="KAK9759156.1"/>
    </source>
</evidence>
<reference evidence="2 3" key="1">
    <citation type="journal article" date="2024" name="BMC Genomics">
        <title>De novo assembly and annotation of Popillia japonica's genome with initial clues to its potential as an invasive pest.</title>
        <authorList>
            <person name="Cucini C."/>
            <person name="Boschi S."/>
            <person name="Funari R."/>
            <person name="Cardaioli E."/>
            <person name="Iannotti N."/>
            <person name="Marturano G."/>
            <person name="Paoli F."/>
            <person name="Bruttini M."/>
            <person name="Carapelli A."/>
            <person name="Frati F."/>
            <person name="Nardi F."/>
        </authorList>
    </citation>
    <scope>NUCLEOTIDE SEQUENCE [LARGE SCALE GENOMIC DNA]</scope>
    <source>
        <strain evidence="2">DMR45628</strain>
    </source>
</reference>
<sequence length="360" mass="41704">MVKPPHKIASTLKPILALLRISGLSPLKFDSNYTVKAVTTNTRFYCTMYDTILTIALFLCGGTSIWTDLNSTWITIVHALLLFFRVSKVIIWNIRRWKHDQILINVWKRLTINETPYFKHGVHFDVNYVTFWGLATIVINVCLKTVYITLFVTDGDNQSGAKFKRTIITVFTLAEVPMVVICARPFRRQLCDVLGTSNDSNQCLFENCVYNFISEVPMVVICAEYLTYCLILREYFIKIETAFTKMITKRFIVQGKNDVEYIKMINTGYFSVCDVSKNMIRVLSASTVIMILEDLAFITVHVHNLISKSYAGKISEYWFFDYKYSVLLLAEHCVNLFLVIVPTHLLMTTKWFCYAKYDRN</sequence>
<feature type="transmembrane region" description="Helical" evidence="1">
    <location>
        <begin position="287"/>
        <end position="306"/>
    </location>
</feature>
<feature type="transmembrane region" description="Helical" evidence="1">
    <location>
        <begin position="72"/>
        <end position="91"/>
    </location>
</feature>
<keyword evidence="1" id="KW-0812">Transmembrane</keyword>
<dbReference type="EMBL" id="JASPKY010000001">
    <property type="protein sequence ID" value="KAK9759156.1"/>
    <property type="molecule type" value="Genomic_DNA"/>
</dbReference>